<gene>
    <name evidence="1" type="ORF">ESV85_17395</name>
</gene>
<dbReference type="AlphaFoldDB" id="A0A5C7ABC7"/>
<dbReference type="EMBL" id="VORW01000017">
    <property type="protein sequence ID" value="TXE05711.1"/>
    <property type="molecule type" value="Genomic_DNA"/>
</dbReference>
<proteinExistence type="predicted"/>
<evidence type="ECO:0000313" key="1">
    <source>
        <dbReference type="EMBL" id="TXE05711.1"/>
    </source>
</evidence>
<dbReference type="Proteomes" id="UP000321935">
    <property type="component" value="Unassembled WGS sequence"/>
</dbReference>
<organism evidence="1 2">
    <name type="scientific">Algoriphagus aquimarinus</name>
    <dbReference type="NCBI Taxonomy" id="237018"/>
    <lineage>
        <taxon>Bacteria</taxon>
        <taxon>Pseudomonadati</taxon>
        <taxon>Bacteroidota</taxon>
        <taxon>Cytophagia</taxon>
        <taxon>Cytophagales</taxon>
        <taxon>Cyclobacteriaceae</taxon>
        <taxon>Algoriphagus</taxon>
    </lineage>
</organism>
<accession>A0A5C7ABC7</accession>
<feature type="non-terminal residue" evidence="1">
    <location>
        <position position="79"/>
    </location>
</feature>
<dbReference type="Gene3D" id="3.40.50.880">
    <property type="match status" value="1"/>
</dbReference>
<reference evidence="1 2" key="1">
    <citation type="submission" date="2019-08" db="EMBL/GenBank/DDBJ databases">
        <title>Genomes sequence of Algoriphagus aquimarinus ACAM450.</title>
        <authorList>
            <person name="Bowman J.P."/>
        </authorList>
    </citation>
    <scope>NUCLEOTIDE SEQUENCE [LARGE SCALE GENOMIC DNA]</scope>
    <source>
        <strain evidence="1 2">ACAM 450</strain>
    </source>
</reference>
<comment type="caution">
    <text evidence="1">The sequence shown here is derived from an EMBL/GenBank/DDBJ whole genome shotgun (WGS) entry which is preliminary data.</text>
</comment>
<dbReference type="InterPro" id="IPR029062">
    <property type="entry name" value="Class_I_gatase-like"/>
</dbReference>
<name>A0A5C7ABC7_9BACT</name>
<evidence type="ECO:0000313" key="2">
    <source>
        <dbReference type="Proteomes" id="UP000321935"/>
    </source>
</evidence>
<protein>
    <submittedName>
        <fullName evidence="1">Uncharacterized protein</fullName>
    </submittedName>
</protein>
<sequence length="79" mass="8807">MKGIVRIIYLTLFISCINEGFAQNGKTFLQFEGKDGPGKGKNIVLISGDDEYRSEESMPMMAKILATHYGFNTTVLFPI</sequence>